<dbReference type="KEGG" id="ccor:CCORG_a0008"/>
<dbReference type="Gene3D" id="1.10.3290.10">
    <property type="entry name" value="Fido-like domain"/>
    <property type="match status" value="1"/>
</dbReference>
<dbReference type="SUPFAM" id="SSF140931">
    <property type="entry name" value="Fic-like"/>
    <property type="match status" value="1"/>
</dbReference>
<dbReference type="AlphaFoldDB" id="A0A6M8MKJ1"/>
<dbReference type="GO" id="GO:0005524">
    <property type="term" value="F:ATP binding"/>
    <property type="evidence" value="ECO:0007669"/>
    <property type="project" value="UniProtKB-KW"/>
</dbReference>
<dbReference type="OrthoDB" id="9813719at2"/>
<geneLocation type="plasmid" evidence="9">
    <name>pCCORG</name>
</geneLocation>
<comment type="catalytic activity">
    <reaction evidence="7">
        <text>L-tyrosyl-[protein] + ATP = O-(5'-adenylyl)-L-tyrosyl-[protein] + diphosphate</text>
        <dbReference type="Rhea" id="RHEA:54288"/>
        <dbReference type="Rhea" id="RHEA-COMP:10136"/>
        <dbReference type="Rhea" id="RHEA-COMP:13846"/>
        <dbReference type="ChEBI" id="CHEBI:30616"/>
        <dbReference type="ChEBI" id="CHEBI:33019"/>
        <dbReference type="ChEBI" id="CHEBI:46858"/>
        <dbReference type="ChEBI" id="CHEBI:83624"/>
        <dbReference type="EC" id="2.7.7.108"/>
    </reaction>
</comment>
<protein>
    <recommendedName>
        <fullName evidence="5">protein adenylyltransferase</fullName>
        <ecNumber evidence="5">2.7.7.108</ecNumber>
    </recommendedName>
</protein>
<reference evidence="9" key="1">
    <citation type="submission" date="2020-05" db="EMBL/GenBank/DDBJ databases">
        <title>Complete genome sequencing of Campylobacter and Arcobacter type strains.</title>
        <authorList>
            <person name="Miller W.G."/>
            <person name="Yee E."/>
        </authorList>
    </citation>
    <scope>NUCLEOTIDE SEQUENCE [LARGE SCALE GENOMIC DNA]</scope>
    <source>
        <strain evidence="9">LMG 27932</strain>
        <plasmid evidence="9">pCCORG</plasmid>
    </source>
</reference>
<accession>A0A6M8MKJ1</accession>
<sequence>MNYDFKSIEVGVGLNGVDDLKPSKNFYKIVKESTNYKEAENNLKQYYQTDKTVNSEEKECDIVAIRIANLINEKAFVFSPEALKQIHKKLFEGVFEGKLNLMVGEFRSYNIIKSEEILDGRSVTYGDYEELSSYLSYDFNEEKKKNYALMSLNEQVKNISDFISKIWQIHPFAEGNTRTTAVFAIKYLKKMGFELDNSLFRDSSKYFRNALVLSNFSDVKAKIGEDRSYLDSFFAKLMIDNKLELKEMKNPYKINIENNLKDIKSLSSKFNEILSDEETKTNTEKQSNIRKQK</sequence>
<dbReference type="Pfam" id="PF02661">
    <property type="entry name" value="Fic"/>
    <property type="match status" value="1"/>
</dbReference>
<keyword evidence="1" id="KW-0808">Transferase</keyword>
<evidence type="ECO:0000259" key="8">
    <source>
        <dbReference type="PROSITE" id="PS51459"/>
    </source>
</evidence>
<feature type="domain" description="Fido" evidence="8">
    <location>
        <begin position="78"/>
        <end position="236"/>
    </location>
</feature>
<dbReference type="GO" id="GO:0051302">
    <property type="term" value="P:regulation of cell division"/>
    <property type="evidence" value="ECO:0007669"/>
    <property type="project" value="TreeGrafter"/>
</dbReference>
<dbReference type="EMBL" id="CP053843">
    <property type="protein sequence ID" value="QKF65544.1"/>
    <property type="molecule type" value="Genomic_DNA"/>
</dbReference>
<dbReference type="PANTHER" id="PTHR39560:SF1">
    <property type="entry name" value="PROTEIN ADENYLYLTRANSFERASE FIC-RELATED"/>
    <property type="match status" value="1"/>
</dbReference>
<evidence type="ECO:0000256" key="4">
    <source>
        <dbReference type="ARBA" id="ARBA00022840"/>
    </source>
</evidence>
<evidence type="ECO:0000313" key="10">
    <source>
        <dbReference type="EMBL" id="QOQ86548.1"/>
    </source>
</evidence>
<organism evidence="9">
    <name type="scientific">Campylobacter corcagiensis</name>
    <dbReference type="NCBI Taxonomy" id="1448857"/>
    <lineage>
        <taxon>Bacteria</taxon>
        <taxon>Pseudomonadati</taxon>
        <taxon>Campylobacterota</taxon>
        <taxon>Epsilonproteobacteria</taxon>
        <taxon>Campylobacterales</taxon>
        <taxon>Campylobacteraceae</taxon>
        <taxon>Campylobacter</taxon>
    </lineage>
</organism>
<name>A0A6M8MKJ1_9BACT</name>
<dbReference type="Proteomes" id="UP000594749">
    <property type="component" value="Plasmid pLMG-27932-1"/>
</dbReference>
<proteinExistence type="predicted"/>
<evidence type="ECO:0000256" key="1">
    <source>
        <dbReference type="ARBA" id="ARBA00022679"/>
    </source>
</evidence>
<keyword evidence="11" id="KW-1185">Reference proteome</keyword>
<dbReference type="InterPro" id="IPR036597">
    <property type="entry name" value="Fido-like_dom_sf"/>
</dbReference>
<evidence type="ECO:0000256" key="7">
    <source>
        <dbReference type="ARBA" id="ARBA00048696"/>
    </source>
</evidence>
<dbReference type="PROSITE" id="PS51459">
    <property type="entry name" value="FIDO"/>
    <property type="match status" value="1"/>
</dbReference>
<comment type="catalytic activity">
    <reaction evidence="6">
        <text>L-threonyl-[protein] + ATP = 3-O-(5'-adenylyl)-L-threonyl-[protein] + diphosphate</text>
        <dbReference type="Rhea" id="RHEA:54292"/>
        <dbReference type="Rhea" id="RHEA-COMP:11060"/>
        <dbReference type="Rhea" id="RHEA-COMP:13847"/>
        <dbReference type="ChEBI" id="CHEBI:30013"/>
        <dbReference type="ChEBI" id="CHEBI:30616"/>
        <dbReference type="ChEBI" id="CHEBI:33019"/>
        <dbReference type="ChEBI" id="CHEBI:138113"/>
        <dbReference type="EC" id="2.7.7.108"/>
    </reaction>
</comment>
<dbReference type="EC" id="2.7.7.108" evidence="5"/>
<evidence type="ECO:0000313" key="9">
    <source>
        <dbReference type="EMBL" id="QKF65544.1"/>
    </source>
</evidence>
<gene>
    <name evidence="9" type="ORF">CCORG_a0008</name>
    <name evidence="10" type="ORF">IMC76_00195</name>
</gene>
<dbReference type="GO" id="GO:0070733">
    <property type="term" value="F:AMPylase activity"/>
    <property type="evidence" value="ECO:0007669"/>
    <property type="project" value="UniProtKB-EC"/>
</dbReference>
<evidence type="ECO:0000256" key="6">
    <source>
        <dbReference type="ARBA" id="ARBA00047939"/>
    </source>
</evidence>
<evidence type="ECO:0000256" key="5">
    <source>
        <dbReference type="ARBA" id="ARBA00034531"/>
    </source>
</evidence>
<evidence type="ECO:0000256" key="3">
    <source>
        <dbReference type="ARBA" id="ARBA00022741"/>
    </source>
</evidence>
<dbReference type="PANTHER" id="PTHR39560">
    <property type="entry name" value="PROTEIN ADENYLYLTRANSFERASE FIC-RELATED"/>
    <property type="match status" value="1"/>
</dbReference>
<evidence type="ECO:0000256" key="2">
    <source>
        <dbReference type="ARBA" id="ARBA00022695"/>
    </source>
</evidence>
<keyword evidence="3" id="KW-0547">Nucleotide-binding</keyword>
<dbReference type="RefSeq" id="WP_025803646.1">
    <property type="nucleotide sequence ID" value="NZ_CP053843.1"/>
</dbReference>
<evidence type="ECO:0000313" key="11">
    <source>
        <dbReference type="Proteomes" id="UP000594749"/>
    </source>
</evidence>
<dbReference type="InterPro" id="IPR003812">
    <property type="entry name" value="Fido"/>
</dbReference>
<dbReference type="EMBL" id="CP063077">
    <property type="protein sequence ID" value="QOQ86548.1"/>
    <property type="molecule type" value="Genomic_DNA"/>
</dbReference>
<geneLocation type="plasmid" evidence="10 11">
    <name>pLMG-27932-1</name>
</geneLocation>
<reference evidence="10 11" key="2">
    <citation type="submission" date="2020-10" db="EMBL/GenBank/DDBJ databases">
        <title>Campylobacter and Helicobacter PacBio genomes.</title>
        <authorList>
            <person name="Lane C."/>
        </authorList>
    </citation>
    <scope>NUCLEOTIDE SEQUENCE [LARGE SCALE GENOMIC DNA]</scope>
    <source>
        <strain evidence="10 11">2016D-0077</strain>
        <plasmid evidence="10 11">pLMG-27932-1</plasmid>
    </source>
</reference>
<keyword evidence="4" id="KW-0067">ATP-binding</keyword>
<keyword evidence="9" id="KW-0614">Plasmid</keyword>
<keyword evidence="2" id="KW-0548">Nucleotidyltransferase</keyword>